<proteinExistence type="predicted"/>
<name>A0A1Y2A055_9PLEO</name>
<evidence type="ECO:0000256" key="1">
    <source>
        <dbReference type="SAM" id="MobiDB-lite"/>
    </source>
</evidence>
<feature type="compositionally biased region" description="Basic and acidic residues" evidence="1">
    <location>
        <begin position="259"/>
        <end position="273"/>
    </location>
</feature>
<feature type="compositionally biased region" description="Pro residues" evidence="1">
    <location>
        <begin position="213"/>
        <end position="223"/>
    </location>
</feature>
<dbReference type="AlphaFoldDB" id="A0A1Y2A055"/>
<sequence>MSYQSIKQALFVYEANNQIESQEKHDDPASSPRYHLLSSPAPNLNNMDRTIAGQPDRSPACIGSPAPISPHQPDADPQFYNRGTACREAAEKEWNALPERIRRKYLANLRAEAEWEQWADALGDSWVYTQAEGNADRWIMIEGDEDKRLMGLAPSKWLRLKAAREVEKSEEERLRKIMADEEFDPVDGPSPADEIQMLSDPDGECEGVVETPPKAPPHFPQAPAPTLVRGYEGRGRQDLRDLLSRRHYETGPSSAGKSGNKDTKARNEAMKVE</sequence>
<dbReference type="Proteomes" id="UP000193144">
    <property type="component" value="Unassembled WGS sequence"/>
</dbReference>
<evidence type="ECO:0000313" key="2">
    <source>
        <dbReference type="EMBL" id="ORY15405.1"/>
    </source>
</evidence>
<feature type="compositionally biased region" description="Basic and acidic residues" evidence="1">
    <location>
        <begin position="231"/>
        <end position="249"/>
    </location>
</feature>
<comment type="caution">
    <text evidence="2">The sequence shown here is derived from an EMBL/GenBank/DDBJ whole genome shotgun (WGS) entry which is preliminary data.</text>
</comment>
<accession>A0A1Y2A055</accession>
<reference evidence="2 3" key="1">
    <citation type="submission" date="2016-07" db="EMBL/GenBank/DDBJ databases">
        <title>Pervasive Adenine N6-methylation of Active Genes in Fungi.</title>
        <authorList>
            <consortium name="DOE Joint Genome Institute"/>
            <person name="Mondo S.J."/>
            <person name="Dannebaum R.O."/>
            <person name="Kuo R.C."/>
            <person name="Labutti K."/>
            <person name="Haridas S."/>
            <person name="Kuo A."/>
            <person name="Salamov A."/>
            <person name="Ahrendt S.R."/>
            <person name="Lipzen A."/>
            <person name="Sullivan W."/>
            <person name="Andreopoulos W.B."/>
            <person name="Clum A."/>
            <person name="Lindquist E."/>
            <person name="Daum C."/>
            <person name="Ramamoorthy G.K."/>
            <person name="Gryganskyi A."/>
            <person name="Culley D."/>
            <person name="Magnuson J.K."/>
            <person name="James T.Y."/>
            <person name="O'Malley M.A."/>
            <person name="Stajich J.E."/>
            <person name="Spatafora J.W."/>
            <person name="Visel A."/>
            <person name="Grigoriev I.V."/>
        </authorList>
    </citation>
    <scope>NUCLEOTIDE SEQUENCE [LARGE SCALE GENOMIC DNA]</scope>
    <source>
        <strain evidence="2 3">CBS 115471</strain>
    </source>
</reference>
<gene>
    <name evidence="2" type="ORF">BCR34DRAFT_642851</name>
</gene>
<keyword evidence="3" id="KW-1185">Reference proteome</keyword>
<organism evidence="2 3">
    <name type="scientific">Clohesyomyces aquaticus</name>
    <dbReference type="NCBI Taxonomy" id="1231657"/>
    <lineage>
        <taxon>Eukaryota</taxon>
        <taxon>Fungi</taxon>
        <taxon>Dikarya</taxon>
        <taxon>Ascomycota</taxon>
        <taxon>Pezizomycotina</taxon>
        <taxon>Dothideomycetes</taxon>
        <taxon>Pleosporomycetidae</taxon>
        <taxon>Pleosporales</taxon>
        <taxon>Lindgomycetaceae</taxon>
        <taxon>Clohesyomyces</taxon>
    </lineage>
</organism>
<dbReference type="EMBL" id="MCFA01000025">
    <property type="protein sequence ID" value="ORY15405.1"/>
    <property type="molecule type" value="Genomic_DNA"/>
</dbReference>
<feature type="region of interest" description="Disordered" evidence="1">
    <location>
        <begin position="38"/>
        <end position="76"/>
    </location>
</feature>
<evidence type="ECO:0000313" key="3">
    <source>
        <dbReference type="Proteomes" id="UP000193144"/>
    </source>
</evidence>
<protein>
    <submittedName>
        <fullName evidence="2">Uncharacterized protein</fullName>
    </submittedName>
</protein>
<feature type="region of interest" description="Disordered" evidence="1">
    <location>
        <begin position="176"/>
        <end position="273"/>
    </location>
</feature>